<evidence type="ECO:0008006" key="5">
    <source>
        <dbReference type="Google" id="ProtNLM"/>
    </source>
</evidence>
<dbReference type="EnsemblProtists" id="PYU1_T000247">
    <property type="protein sequence ID" value="PYU1_T000247"/>
    <property type="gene ID" value="PYU1_G000247"/>
</dbReference>
<keyword evidence="1" id="KW-0175">Coiled coil</keyword>
<dbReference type="VEuPathDB" id="FungiDB:PYU1_G000247"/>
<proteinExistence type="predicted"/>
<feature type="coiled-coil region" evidence="1">
    <location>
        <begin position="403"/>
        <end position="477"/>
    </location>
</feature>
<feature type="compositionally biased region" description="Polar residues" evidence="2">
    <location>
        <begin position="757"/>
        <end position="768"/>
    </location>
</feature>
<feature type="region of interest" description="Disordered" evidence="2">
    <location>
        <begin position="757"/>
        <end position="788"/>
    </location>
</feature>
<dbReference type="HOGENOM" id="CLU_013681_0_0_1"/>
<name>K3W5K6_GLOUD</name>
<dbReference type="PANTHER" id="PTHR34649">
    <property type="entry name" value="CILIA- AND FLAGELLA-ASSOCIATED PROTEIN 99"/>
    <property type="match status" value="1"/>
</dbReference>
<dbReference type="OMA" id="VQDGRYC"/>
<dbReference type="eggNOG" id="ENOG502RV5U">
    <property type="taxonomic scope" value="Eukaryota"/>
</dbReference>
<organism evidence="3 4">
    <name type="scientific">Globisporangium ultimum (strain ATCC 200006 / CBS 805.95 / DAOM BR144)</name>
    <name type="common">Pythium ultimum</name>
    <dbReference type="NCBI Taxonomy" id="431595"/>
    <lineage>
        <taxon>Eukaryota</taxon>
        <taxon>Sar</taxon>
        <taxon>Stramenopiles</taxon>
        <taxon>Oomycota</taxon>
        <taxon>Peronosporomycetes</taxon>
        <taxon>Pythiales</taxon>
        <taxon>Pythiaceae</taxon>
        <taxon>Globisporangium</taxon>
    </lineage>
</organism>
<reference evidence="4" key="1">
    <citation type="journal article" date="2010" name="Genome Biol.">
        <title>Genome sequence of the necrotrophic plant pathogen Pythium ultimum reveals original pathogenicity mechanisms and effector repertoire.</title>
        <authorList>
            <person name="Levesque C.A."/>
            <person name="Brouwer H."/>
            <person name="Cano L."/>
            <person name="Hamilton J.P."/>
            <person name="Holt C."/>
            <person name="Huitema E."/>
            <person name="Raffaele S."/>
            <person name="Robideau G.P."/>
            <person name="Thines M."/>
            <person name="Win J."/>
            <person name="Zerillo M.M."/>
            <person name="Beakes G.W."/>
            <person name="Boore J.L."/>
            <person name="Busam D."/>
            <person name="Dumas B."/>
            <person name="Ferriera S."/>
            <person name="Fuerstenberg S.I."/>
            <person name="Gachon C.M."/>
            <person name="Gaulin E."/>
            <person name="Govers F."/>
            <person name="Grenville-Briggs L."/>
            <person name="Horner N."/>
            <person name="Hostetler J."/>
            <person name="Jiang R.H."/>
            <person name="Johnson J."/>
            <person name="Krajaejun T."/>
            <person name="Lin H."/>
            <person name="Meijer H.J."/>
            <person name="Moore B."/>
            <person name="Morris P."/>
            <person name="Phuntmart V."/>
            <person name="Puiu D."/>
            <person name="Shetty J."/>
            <person name="Stajich J.E."/>
            <person name="Tripathy S."/>
            <person name="Wawra S."/>
            <person name="van West P."/>
            <person name="Whitty B.R."/>
            <person name="Coutinho P.M."/>
            <person name="Henrissat B."/>
            <person name="Martin F."/>
            <person name="Thomas P.D."/>
            <person name="Tyler B.M."/>
            <person name="De Vries R.P."/>
            <person name="Kamoun S."/>
            <person name="Yandell M."/>
            <person name="Tisserat N."/>
            <person name="Buell C.R."/>
        </authorList>
    </citation>
    <scope>NUCLEOTIDE SEQUENCE</scope>
    <source>
        <strain evidence="4">DAOM:BR144</strain>
    </source>
</reference>
<feature type="compositionally biased region" description="Basic and acidic residues" evidence="2">
    <location>
        <begin position="575"/>
        <end position="592"/>
    </location>
</feature>
<evidence type="ECO:0000313" key="3">
    <source>
        <dbReference type="EnsemblProtists" id="PYU1_T000247"/>
    </source>
</evidence>
<reference evidence="3" key="3">
    <citation type="submission" date="2015-02" db="UniProtKB">
        <authorList>
            <consortium name="EnsemblProtists"/>
        </authorList>
    </citation>
    <scope>IDENTIFICATION</scope>
    <source>
        <strain evidence="3">DAOM BR144</strain>
    </source>
</reference>
<evidence type="ECO:0000313" key="4">
    <source>
        <dbReference type="Proteomes" id="UP000019132"/>
    </source>
</evidence>
<feature type="region of interest" description="Disordered" evidence="2">
    <location>
        <begin position="564"/>
        <end position="593"/>
    </location>
</feature>
<dbReference type="InParanoid" id="K3W5K6"/>
<accession>K3W5K6</accession>
<keyword evidence="4" id="KW-1185">Reference proteome</keyword>
<dbReference type="EMBL" id="GL376636">
    <property type="status" value="NOT_ANNOTATED_CDS"/>
    <property type="molecule type" value="Genomic_DNA"/>
</dbReference>
<dbReference type="AlphaFoldDB" id="K3W5K6"/>
<dbReference type="Proteomes" id="UP000019132">
    <property type="component" value="Unassembled WGS sequence"/>
</dbReference>
<dbReference type="PANTHER" id="PTHR34649:SF1">
    <property type="entry name" value="CILIA- AND FLAGELLA-ASSOCIATED PROTEIN 99"/>
    <property type="match status" value="1"/>
</dbReference>
<sequence length="788" mass="91114">MKRKQLLAVCEQLIKSYNPDKMTIDAHADEELHGYDTTDRLFLQQVFYGSYRYRDLLKPMLTYFLNSNASRVSRNDYTKFMIIGYLAIFRLEEIGTTSFAALVAALDPTSMHVFLSYLYDKSNLLGPIKVEWIRVLDEAFVENEIIGKMLSFEAEITLLLQQLHAKAFGQAASKESFHLAGGVAPVEKKPLTVPVAPKITQPRPRQAMEPIRIPQKVKANPVPSNLNQLTLADLEKQQLDRKQKIADQVAKKYEAAAKTMFHFESTAKSNLESIRQEVEATRNAQLHFDFKAKPAPDFASLGASGGVQEVKLNTAAILREDALYKKKQAKDAQLIHAYETELRDPMDFYRWQSGMLQQDLENREAEVEARRLEMVQAQYEAIEAAHRAKMENREVAIQMKTIAKDLEAQRLQEEAELEERYRQQMSELKRIRESAPRDAESKVKEEKARQREELNEFLAAERERKTAQDAIEQAQREELIRQIRALDRVHREHVVVFDPTETAQLGLLEEMSLAELKERLQVRKSHQQAWEESRRENIMTDKQEKDAMLLEKVKNLSRMRYAAASANASHRSQKKALEATKKREEEELRRQGNLELAQKLTGQRLAREQQVAKLKHEAEELAKKRRFLGAAKNVLEETHFDQLKRGSERGARNRQAKYQSDIITMENVRDQEEMMRTEYAQAHYLTKQHENGVKAQLFSKTKDDCKNRGRDEADTLRNMVRDEKKRFLHAKEILQNRNVYATNQSTAVIAEARNFRASQETSSAMKSRNQLDSERTTTPKQPVGRIRT</sequence>
<protein>
    <recommendedName>
        <fullName evidence="5">Cilia- and flagella-associated protein 99</fullName>
    </recommendedName>
</protein>
<evidence type="ECO:0000256" key="2">
    <source>
        <dbReference type="SAM" id="MobiDB-lite"/>
    </source>
</evidence>
<dbReference type="STRING" id="431595.K3W5K6"/>
<reference evidence="4" key="2">
    <citation type="submission" date="2010-04" db="EMBL/GenBank/DDBJ databases">
        <authorList>
            <person name="Buell R."/>
            <person name="Hamilton J."/>
            <person name="Hostetler J."/>
        </authorList>
    </citation>
    <scope>NUCLEOTIDE SEQUENCE [LARGE SCALE GENOMIC DNA]</scope>
    <source>
        <strain evidence="4">DAOM:BR144</strain>
    </source>
</reference>
<dbReference type="InterPro" id="IPR039341">
    <property type="entry name" value="CFAP99"/>
</dbReference>
<evidence type="ECO:0000256" key="1">
    <source>
        <dbReference type="SAM" id="Coils"/>
    </source>
</evidence>